<dbReference type="RefSeq" id="WP_159447872.1">
    <property type="nucleotide sequence ID" value="NZ_AP024856.1"/>
</dbReference>
<evidence type="ECO:0000313" key="1">
    <source>
        <dbReference type="EMBL" id="SKA51771.1"/>
    </source>
</evidence>
<accession>A0A1T4UH09</accession>
<sequence>MYCSKDLSAAKKRRAQRLFKKAETQKNPDLAVLANRLLNEANRTYHAR</sequence>
<organism evidence="1 2">
    <name type="scientific">Photobacterium toruni</name>
    <dbReference type="NCBI Taxonomy" id="1935446"/>
    <lineage>
        <taxon>Bacteria</taxon>
        <taxon>Pseudomonadati</taxon>
        <taxon>Pseudomonadota</taxon>
        <taxon>Gammaproteobacteria</taxon>
        <taxon>Vibrionales</taxon>
        <taxon>Vibrionaceae</taxon>
        <taxon>Photobacterium</taxon>
    </lineage>
</organism>
<dbReference type="AlphaFoldDB" id="A0A1T4UH09"/>
<name>A0A1T4UH09_9GAMM</name>
<protein>
    <submittedName>
        <fullName evidence="1">Uncharacterized protein</fullName>
    </submittedName>
</protein>
<evidence type="ECO:0000313" key="2">
    <source>
        <dbReference type="Proteomes" id="UP000191116"/>
    </source>
</evidence>
<dbReference type="Proteomes" id="UP000191116">
    <property type="component" value="Unassembled WGS sequence"/>
</dbReference>
<reference evidence="1 2" key="1">
    <citation type="submission" date="2017-02" db="EMBL/GenBank/DDBJ databases">
        <authorList>
            <person name="Peterson S.W."/>
        </authorList>
    </citation>
    <scope>NUCLEOTIDE SEQUENCE [LARGE SCALE GENOMIC DNA]</scope>
    <source>
        <strain evidence="1 2">CECT 9189</strain>
    </source>
</reference>
<proteinExistence type="predicted"/>
<gene>
    <name evidence="1" type="ORF">CZ814_03208</name>
</gene>
<dbReference type="EMBL" id="FUWP01000023">
    <property type="protein sequence ID" value="SKA51771.1"/>
    <property type="molecule type" value="Genomic_DNA"/>
</dbReference>